<proteinExistence type="predicted"/>
<dbReference type="PANTHER" id="PTHR30461">
    <property type="entry name" value="DNA-INVERTASE FROM LAMBDOID PROPHAGE"/>
    <property type="match status" value="1"/>
</dbReference>
<dbReference type="RefSeq" id="WP_306955478.1">
    <property type="nucleotide sequence ID" value="NZ_JAURUO010000019.1"/>
</dbReference>
<dbReference type="Proteomes" id="UP001229209">
    <property type="component" value="Unassembled WGS sequence"/>
</dbReference>
<dbReference type="CDD" id="cd00338">
    <property type="entry name" value="Ser_Recombinase"/>
    <property type="match status" value="1"/>
</dbReference>
<evidence type="ECO:0000313" key="3">
    <source>
        <dbReference type="Proteomes" id="UP001229209"/>
    </source>
</evidence>
<name>A0ABT9LZG8_9BACL</name>
<dbReference type="Pfam" id="PF00239">
    <property type="entry name" value="Resolvase"/>
    <property type="match status" value="1"/>
</dbReference>
<dbReference type="SMART" id="SM00857">
    <property type="entry name" value="Resolvase"/>
    <property type="match status" value="1"/>
</dbReference>
<dbReference type="InterPro" id="IPR006119">
    <property type="entry name" value="Resolv_N"/>
</dbReference>
<sequence>MTTNTKPAVVYTRGMANHSNENQQQLIEQQVCGSEYHVTATFSDTSSGTSEISRRPGLQKLFEALQANPNIHDVIVYDESRLSRRASDAGRVIQGLADMNVKVHYAANDLGSTEASATLAQFILMAERKAHGERIRRAINHKRIKQQI</sequence>
<dbReference type="PROSITE" id="PS51736">
    <property type="entry name" value="RECOMBINASES_3"/>
    <property type="match status" value="1"/>
</dbReference>
<evidence type="ECO:0000259" key="1">
    <source>
        <dbReference type="PROSITE" id="PS51736"/>
    </source>
</evidence>
<reference evidence="2 3" key="1">
    <citation type="submission" date="2023-07" db="EMBL/GenBank/DDBJ databases">
        <title>Genomic Encyclopedia of Type Strains, Phase IV (KMG-IV): sequencing the most valuable type-strain genomes for metagenomic binning, comparative biology and taxonomic classification.</title>
        <authorList>
            <person name="Goeker M."/>
        </authorList>
    </citation>
    <scope>NUCLEOTIDE SEQUENCE [LARGE SCALE GENOMIC DNA]</scope>
    <source>
        <strain evidence="2 3">DSM 25924</strain>
    </source>
</reference>
<dbReference type="SUPFAM" id="SSF53041">
    <property type="entry name" value="Resolvase-like"/>
    <property type="match status" value="1"/>
</dbReference>
<organism evidence="2 3">
    <name type="scientific">Alicyclobacillus tolerans</name>
    <dbReference type="NCBI Taxonomy" id="90970"/>
    <lineage>
        <taxon>Bacteria</taxon>
        <taxon>Bacillati</taxon>
        <taxon>Bacillota</taxon>
        <taxon>Bacilli</taxon>
        <taxon>Bacillales</taxon>
        <taxon>Alicyclobacillaceae</taxon>
        <taxon>Alicyclobacillus</taxon>
    </lineage>
</organism>
<dbReference type="PANTHER" id="PTHR30461:SF23">
    <property type="entry name" value="DNA RECOMBINASE-RELATED"/>
    <property type="match status" value="1"/>
</dbReference>
<evidence type="ECO:0000313" key="2">
    <source>
        <dbReference type="EMBL" id="MDP9729672.1"/>
    </source>
</evidence>
<dbReference type="Gene3D" id="3.40.50.1390">
    <property type="entry name" value="Resolvase, N-terminal catalytic domain"/>
    <property type="match status" value="1"/>
</dbReference>
<dbReference type="EMBL" id="JAURUO010000019">
    <property type="protein sequence ID" value="MDP9729672.1"/>
    <property type="molecule type" value="Genomic_DNA"/>
</dbReference>
<keyword evidence="3" id="KW-1185">Reference proteome</keyword>
<protein>
    <submittedName>
        <fullName evidence="2">DNA invertase Pin-like site-specific DNA recombinase</fullName>
    </submittedName>
</protein>
<comment type="caution">
    <text evidence="2">The sequence shown here is derived from an EMBL/GenBank/DDBJ whole genome shotgun (WGS) entry which is preliminary data.</text>
</comment>
<feature type="domain" description="Resolvase/invertase-type recombinase catalytic" evidence="1">
    <location>
        <begin position="11"/>
        <end position="148"/>
    </location>
</feature>
<gene>
    <name evidence="2" type="ORF">J2S04_002646</name>
</gene>
<dbReference type="InterPro" id="IPR036162">
    <property type="entry name" value="Resolvase-like_N_sf"/>
</dbReference>
<dbReference type="InterPro" id="IPR050639">
    <property type="entry name" value="SSR_resolvase"/>
</dbReference>
<accession>A0ABT9LZG8</accession>